<reference evidence="4" key="2">
    <citation type="journal article" date="2017" name="J. Anim. Genet.">
        <title>Multiple reference genome sequences of hot pepper reveal the massive evolution of plant disease resistance genes by retroduplication.</title>
        <authorList>
            <person name="Kim S."/>
            <person name="Park J."/>
            <person name="Yeom S.-I."/>
            <person name="Kim Y.-M."/>
            <person name="Seo E."/>
            <person name="Kim K.-T."/>
            <person name="Kim M.-S."/>
            <person name="Lee J.M."/>
            <person name="Cheong K."/>
            <person name="Shin H.-S."/>
            <person name="Kim S.-B."/>
            <person name="Han K."/>
            <person name="Lee J."/>
            <person name="Park M."/>
            <person name="Lee H.-A."/>
            <person name="Lee H.-Y."/>
            <person name="Lee Y."/>
            <person name="Oh S."/>
            <person name="Lee J.H."/>
            <person name="Choi E."/>
            <person name="Choi E."/>
            <person name="Lee S.E."/>
            <person name="Jeon J."/>
            <person name="Kim H."/>
            <person name="Choi G."/>
            <person name="Song H."/>
            <person name="Lee J."/>
            <person name="Lee S.-C."/>
            <person name="Kwon J.-K."/>
            <person name="Lee H.-Y."/>
            <person name="Koo N."/>
            <person name="Hong Y."/>
            <person name="Kim R.W."/>
            <person name="Kang W.-H."/>
            <person name="Huh J.H."/>
            <person name="Kang B.-C."/>
            <person name="Yang T.-J."/>
            <person name="Lee Y.-H."/>
            <person name="Bennetzen J.L."/>
            <person name="Choi D."/>
        </authorList>
    </citation>
    <scope>NUCLEOTIDE SEQUENCE [LARGE SCALE GENOMIC DNA]</scope>
    <source>
        <strain evidence="4">cv. PBC81</strain>
    </source>
</reference>
<dbReference type="PANTHER" id="PTHR48060:SF21">
    <property type="entry name" value="L DOMAIN-LIKE PROTEIN"/>
    <property type="match status" value="1"/>
</dbReference>
<gene>
    <name evidence="3" type="ORF">CQW23_04245</name>
</gene>
<dbReference type="Pfam" id="PF00560">
    <property type="entry name" value="LRR_1"/>
    <property type="match status" value="1"/>
</dbReference>
<dbReference type="InterPro" id="IPR053211">
    <property type="entry name" value="DNA_repair-toleration"/>
</dbReference>
<name>A0A2G2XE72_CAPBA</name>
<dbReference type="Proteomes" id="UP000224567">
    <property type="component" value="Unassembled WGS sequence"/>
</dbReference>
<evidence type="ECO:0000256" key="1">
    <source>
        <dbReference type="ARBA" id="ARBA00022729"/>
    </source>
</evidence>
<dbReference type="Gene3D" id="3.80.10.10">
    <property type="entry name" value="Ribonuclease Inhibitor"/>
    <property type="match status" value="1"/>
</dbReference>
<accession>A0A2G2XE72</accession>
<reference evidence="3 4" key="1">
    <citation type="journal article" date="2017" name="Genome Biol.">
        <title>New reference genome sequences of hot pepper reveal the massive evolution of plant disease-resistance genes by retroduplication.</title>
        <authorList>
            <person name="Kim S."/>
            <person name="Park J."/>
            <person name="Yeom S.I."/>
            <person name="Kim Y.M."/>
            <person name="Seo E."/>
            <person name="Kim K.T."/>
            <person name="Kim M.S."/>
            <person name="Lee J.M."/>
            <person name="Cheong K."/>
            <person name="Shin H.S."/>
            <person name="Kim S.B."/>
            <person name="Han K."/>
            <person name="Lee J."/>
            <person name="Park M."/>
            <person name="Lee H.A."/>
            <person name="Lee H.Y."/>
            <person name="Lee Y."/>
            <person name="Oh S."/>
            <person name="Lee J.H."/>
            <person name="Choi E."/>
            <person name="Choi E."/>
            <person name="Lee S.E."/>
            <person name="Jeon J."/>
            <person name="Kim H."/>
            <person name="Choi G."/>
            <person name="Song H."/>
            <person name="Lee J."/>
            <person name="Lee S.C."/>
            <person name="Kwon J.K."/>
            <person name="Lee H.Y."/>
            <person name="Koo N."/>
            <person name="Hong Y."/>
            <person name="Kim R.W."/>
            <person name="Kang W.H."/>
            <person name="Huh J.H."/>
            <person name="Kang B.C."/>
            <person name="Yang T.J."/>
            <person name="Lee Y.H."/>
            <person name="Bennetzen J.L."/>
            <person name="Choi D."/>
        </authorList>
    </citation>
    <scope>NUCLEOTIDE SEQUENCE [LARGE SCALE GENOMIC DNA]</scope>
    <source>
        <strain evidence="4">cv. PBC81</strain>
    </source>
</reference>
<dbReference type="OrthoDB" id="1867629at2759"/>
<dbReference type="NCBIfam" id="TIGR01640">
    <property type="entry name" value="F_box_assoc_1"/>
    <property type="match status" value="1"/>
</dbReference>
<protein>
    <recommendedName>
        <fullName evidence="2">F-box associated beta-propeller type 1 domain-containing protein</fullName>
    </recommendedName>
</protein>
<evidence type="ECO:0000313" key="4">
    <source>
        <dbReference type="Proteomes" id="UP000224567"/>
    </source>
</evidence>
<keyword evidence="1" id="KW-0732">Signal</keyword>
<feature type="domain" description="F-box associated beta-propeller type 1" evidence="2">
    <location>
        <begin position="12"/>
        <end position="104"/>
    </location>
</feature>
<dbReference type="InterPro" id="IPR001611">
    <property type="entry name" value="Leu-rich_rpt"/>
</dbReference>
<evidence type="ECO:0000313" key="3">
    <source>
        <dbReference type="EMBL" id="PHT55759.1"/>
    </source>
</evidence>
<dbReference type="SUPFAM" id="SSF52058">
    <property type="entry name" value="L domain-like"/>
    <property type="match status" value="1"/>
</dbReference>
<sequence length="221" mass="24940">MHIVNLPKRSICYVSVGFGYEKNADDYKVVRVLSYYAGRPATIVEVYSTKLGSWRDVKTDVRLNMTTCNCDAFVEGFAYWVIRNENKPRKTVLAAFDLRSEMVTALNISNMDILGTIPPQLGNLSFLISLDVVRNNRLHGDLPQELSHLHRLKVMDVGYNNFRTGEIPMWFGVFSELQMLILDNNGFTIIPPASISNLSKLEILSVSFKAASLRRLATFGV</sequence>
<dbReference type="STRING" id="33114.A0A2G2XE72"/>
<evidence type="ECO:0000259" key="2">
    <source>
        <dbReference type="Pfam" id="PF07734"/>
    </source>
</evidence>
<dbReference type="AlphaFoldDB" id="A0A2G2XE72"/>
<dbReference type="InterPro" id="IPR032675">
    <property type="entry name" value="LRR_dom_sf"/>
</dbReference>
<dbReference type="Pfam" id="PF07734">
    <property type="entry name" value="FBA_1"/>
    <property type="match status" value="1"/>
</dbReference>
<dbReference type="InterPro" id="IPR006527">
    <property type="entry name" value="F-box-assoc_dom_typ1"/>
</dbReference>
<proteinExistence type="predicted"/>
<dbReference type="PANTHER" id="PTHR48060">
    <property type="entry name" value="DNA DAMAGE-REPAIR/TOLERATION PROTEIN DRT100"/>
    <property type="match status" value="1"/>
</dbReference>
<dbReference type="InterPro" id="IPR017451">
    <property type="entry name" value="F-box-assoc_interact_dom"/>
</dbReference>
<comment type="caution">
    <text evidence="3">The sequence shown here is derived from an EMBL/GenBank/DDBJ whole genome shotgun (WGS) entry which is preliminary data.</text>
</comment>
<organism evidence="3 4">
    <name type="scientific">Capsicum baccatum</name>
    <name type="common">Peruvian pepper</name>
    <dbReference type="NCBI Taxonomy" id="33114"/>
    <lineage>
        <taxon>Eukaryota</taxon>
        <taxon>Viridiplantae</taxon>
        <taxon>Streptophyta</taxon>
        <taxon>Embryophyta</taxon>
        <taxon>Tracheophyta</taxon>
        <taxon>Spermatophyta</taxon>
        <taxon>Magnoliopsida</taxon>
        <taxon>eudicotyledons</taxon>
        <taxon>Gunneridae</taxon>
        <taxon>Pentapetalae</taxon>
        <taxon>asterids</taxon>
        <taxon>lamiids</taxon>
        <taxon>Solanales</taxon>
        <taxon>Solanaceae</taxon>
        <taxon>Solanoideae</taxon>
        <taxon>Capsiceae</taxon>
        <taxon>Capsicum</taxon>
    </lineage>
</organism>
<keyword evidence="4" id="KW-1185">Reference proteome</keyword>
<dbReference type="EMBL" id="MLFT02000002">
    <property type="protein sequence ID" value="PHT55759.1"/>
    <property type="molecule type" value="Genomic_DNA"/>
</dbReference>